<feature type="region of interest" description="Disordered" evidence="2">
    <location>
        <begin position="78"/>
        <end position="106"/>
    </location>
</feature>
<evidence type="ECO:0000313" key="4">
    <source>
        <dbReference type="Proteomes" id="UP000266723"/>
    </source>
</evidence>
<feature type="coiled-coil region" evidence="1">
    <location>
        <begin position="129"/>
        <end position="156"/>
    </location>
</feature>
<feature type="compositionally biased region" description="Basic and acidic residues" evidence="2">
    <location>
        <begin position="87"/>
        <end position="100"/>
    </location>
</feature>
<keyword evidence="1" id="KW-0175">Coiled coil</keyword>
<feature type="compositionally biased region" description="Polar residues" evidence="2">
    <location>
        <begin position="429"/>
        <end position="440"/>
    </location>
</feature>
<reference evidence="3 4" key="1">
    <citation type="journal article" date="2020" name="BMC Genomics">
        <title>Intraspecific diversification of the crop wild relative Brassica cretica Lam. using demographic model selection.</title>
        <authorList>
            <person name="Kioukis A."/>
            <person name="Michalopoulou V.A."/>
            <person name="Briers L."/>
            <person name="Pirintsos S."/>
            <person name="Studholme D.J."/>
            <person name="Pavlidis P."/>
            <person name="Sarris P.F."/>
        </authorList>
    </citation>
    <scope>NUCLEOTIDE SEQUENCE [LARGE SCALE GENOMIC DNA]</scope>
    <source>
        <strain evidence="4">cv. PFS-1207/04</strain>
    </source>
</reference>
<protein>
    <submittedName>
        <fullName evidence="3">Uncharacterized protein</fullName>
    </submittedName>
</protein>
<dbReference type="PANTHER" id="PTHR35468:SF1">
    <property type="entry name" value="MYOSIN-LIKE PROTEIN"/>
    <property type="match status" value="1"/>
</dbReference>
<feature type="region of interest" description="Disordered" evidence="2">
    <location>
        <begin position="399"/>
        <end position="440"/>
    </location>
</feature>
<proteinExistence type="predicted"/>
<gene>
    <name evidence="3" type="ORF">DY000_02010328</name>
</gene>
<evidence type="ECO:0000313" key="3">
    <source>
        <dbReference type="EMBL" id="KAF3548743.1"/>
    </source>
</evidence>
<name>A0ABQ7CC04_BRACR</name>
<comment type="caution">
    <text evidence="3">The sequence shown here is derived from an EMBL/GenBank/DDBJ whole genome shotgun (WGS) entry which is preliminary data.</text>
</comment>
<dbReference type="PANTHER" id="PTHR35468">
    <property type="entry name" value="MYOSIN-LIKE PROTEIN"/>
    <property type="match status" value="1"/>
</dbReference>
<sequence>MERRNERMMIKRSKWQYPQVGLPTPRILQLPRRQSVRRSAAKGNTTTPSSSSSSYSSSTQKDQRVKLEVLFHQERSFDRGGGPVVMDEGRRREKVAEGREIGGSSSSEVDEAKWRFQTEMLRSECNLLRIEKEIALKKMERRKKRMEKTLRSAVNTLLSGKQRISEGKKESNVLEDEISYLIEKLNELKSPKVNKDMKEARNFKHNFDKKASVLRRELEKLDEGEVCVQGIQKMAEIDTLSSKMEALSILSKTIDLQDLSVQDTYTKKDCSRHCKAVMRKIADQVRAEAEQWSQMQDMLGQVRNEMEELQSCRDFWQNRALESDSQIQNLYSSVEGWRRKALSSEAKFKNIQAEVCGLQEEIKRLRKEGNKLEPEKNKLPTESEKRVLICRLKENRHSNNGAWSKHSEGRTAKPSCSRQPLREIKNGSVAVTRQRNTTMS</sequence>
<evidence type="ECO:0000256" key="2">
    <source>
        <dbReference type="SAM" id="MobiDB-lite"/>
    </source>
</evidence>
<organism evidence="3 4">
    <name type="scientific">Brassica cretica</name>
    <name type="common">Mustard</name>
    <dbReference type="NCBI Taxonomy" id="69181"/>
    <lineage>
        <taxon>Eukaryota</taxon>
        <taxon>Viridiplantae</taxon>
        <taxon>Streptophyta</taxon>
        <taxon>Embryophyta</taxon>
        <taxon>Tracheophyta</taxon>
        <taxon>Spermatophyta</taxon>
        <taxon>Magnoliopsida</taxon>
        <taxon>eudicotyledons</taxon>
        <taxon>Gunneridae</taxon>
        <taxon>Pentapetalae</taxon>
        <taxon>rosids</taxon>
        <taxon>malvids</taxon>
        <taxon>Brassicales</taxon>
        <taxon>Brassicaceae</taxon>
        <taxon>Brassiceae</taxon>
        <taxon>Brassica</taxon>
    </lineage>
</organism>
<dbReference type="EMBL" id="QGKV02000832">
    <property type="protein sequence ID" value="KAF3548743.1"/>
    <property type="molecule type" value="Genomic_DNA"/>
</dbReference>
<dbReference type="Proteomes" id="UP000266723">
    <property type="component" value="Unassembled WGS sequence"/>
</dbReference>
<evidence type="ECO:0000256" key="1">
    <source>
        <dbReference type="SAM" id="Coils"/>
    </source>
</evidence>
<accession>A0ABQ7CC04</accession>
<keyword evidence="4" id="KW-1185">Reference proteome</keyword>
<feature type="region of interest" description="Disordered" evidence="2">
    <location>
        <begin position="1"/>
        <end position="66"/>
    </location>
</feature>
<feature type="compositionally biased region" description="Low complexity" evidence="2">
    <location>
        <begin position="45"/>
        <end position="59"/>
    </location>
</feature>